<dbReference type="GO" id="GO:0004843">
    <property type="term" value="F:cysteine-type deubiquitinase activity"/>
    <property type="evidence" value="ECO:0007669"/>
    <property type="project" value="InterPro"/>
</dbReference>
<feature type="domain" description="USP" evidence="1">
    <location>
        <begin position="5"/>
        <end position="311"/>
    </location>
</feature>
<dbReference type="InterPro" id="IPR038765">
    <property type="entry name" value="Papain-like_cys_pep_sf"/>
</dbReference>
<sequence length="313" mass="35939">MDRPTGLVNLGNTCFLNTALQILSACSIFQKSLMNLNIPNLVDTDCALFLKEYLSFCRISNHVRNPHRLKEYLGRLFSQYRSFEQQDTNECFLRILDIIEAALRPAPDNEECPEPPISPRSNPRQALRLYGSWAWKQTAGVLCAETRCFYGQFREIVTCRRCHKENNNFTLFNSLAIPNLSEGLCAGIESATMSIDYIDGYTCSRCKRHTKCRKKCLIWKLPKILVMQFPCKGLGSLETELVFDVAGTSKAFDLKAIGCHRGEDSLNGHYYSYVIFNSKWFCLNDEQCHIVKDILAEVPNEDVYTVVYERRYT</sequence>
<accession>A0A6C0KCG7</accession>
<dbReference type="AlphaFoldDB" id="A0A6C0KCG7"/>
<dbReference type="PROSITE" id="PS51257">
    <property type="entry name" value="PROKAR_LIPOPROTEIN"/>
    <property type="match status" value="1"/>
</dbReference>
<dbReference type="Pfam" id="PF00443">
    <property type="entry name" value="UCH"/>
    <property type="match status" value="1"/>
</dbReference>
<dbReference type="InterPro" id="IPR028889">
    <property type="entry name" value="USP"/>
</dbReference>
<dbReference type="EMBL" id="MN740840">
    <property type="protein sequence ID" value="QHU14440.1"/>
    <property type="molecule type" value="Genomic_DNA"/>
</dbReference>
<dbReference type="InterPro" id="IPR018200">
    <property type="entry name" value="USP_CS"/>
</dbReference>
<dbReference type="PANTHER" id="PTHR21646">
    <property type="entry name" value="UBIQUITIN CARBOXYL-TERMINAL HYDROLASE"/>
    <property type="match status" value="1"/>
</dbReference>
<protein>
    <recommendedName>
        <fullName evidence="1">USP domain-containing protein</fullName>
    </recommendedName>
</protein>
<proteinExistence type="predicted"/>
<dbReference type="SUPFAM" id="SSF54001">
    <property type="entry name" value="Cysteine proteinases"/>
    <property type="match status" value="1"/>
</dbReference>
<dbReference type="GO" id="GO:0016579">
    <property type="term" value="P:protein deubiquitination"/>
    <property type="evidence" value="ECO:0007669"/>
    <property type="project" value="InterPro"/>
</dbReference>
<dbReference type="CDD" id="cd02257">
    <property type="entry name" value="Peptidase_C19"/>
    <property type="match status" value="1"/>
</dbReference>
<reference evidence="2" key="1">
    <citation type="journal article" date="2020" name="Nature">
        <title>Giant virus diversity and host interactions through global metagenomics.</title>
        <authorList>
            <person name="Schulz F."/>
            <person name="Roux S."/>
            <person name="Paez-Espino D."/>
            <person name="Jungbluth S."/>
            <person name="Walsh D.A."/>
            <person name="Denef V.J."/>
            <person name="McMahon K.D."/>
            <person name="Konstantinidis K.T."/>
            <person name="Eloe-Fadrosh E.A."/>
            <person name="Kyrpides N.C."/>
            <person name="Woyke T."/>
        </authorList>
    </citation>
    <scope>NUCLEOTIDE SEQUENCE</scope>
    <source>
        <strain evidence="2">GVMAG-S-1102113-118</strain>
    </source>
</reference>
<dbReference type="Gene3D" id="3.90.70.10">
    <property type="entry name" value="Cysteine proteinases"/>
    <property type="match status" value="1"/>
</dbReference>
<dbReference type="PROSITE" id="PS50235">
    <property type="entry name" value="USP_3"/>
    <property type="match status" value="1"/>
</dbReference>
<dbReference type="InterPro" id="IPR001394">
    <property type="entry name" value="Peptidase_C19_UCH"/>
</dbReference>
<dbReference type="InterPro" id="IPR050185">
    <property type="entry name" value="Ub_carboxyl-term_hydrolase"/>
</dbReference>
<evidence type="ECO:0000259" key="1">
    <source>
        <dbReference type="PROSITE" id="PS50235"/>
    </source>
</evidence>
<organism evidence="2">
    <name type="scientific">viral metagenome</name>
    <dbReference type="NCBI Taxonomy" id="1070528"/>
    <lineage>
        <taxon>unclassified sequences</taxon>
        <taxon>metagenomes</taxon>
        <taxon>organismal metagenomes</taxon>
    </lineage>
</organism>
<name>A0A6C0KCG7_9ZZZZ</name>
<dbReference type="PROSITE" id="PS00973">
    <property type="entry name" value="USP_2"/>
    <property type="match status" value="1"/>
</dbReference>
<evidence type="ECO:0000313" key="2">
    <source>
        <dbReference type="EMBL" id="QHU14440.1"/>
    </source>
</evidence>